<dbReference type="Proteomes" id="UP001596513">
    <property type="component" value="Unassembled WGS sequence"/>
</dbReference>
<evidence type="ECO:0000313" key="1">
    <source>
        <dbReference type="EMBL" id="MFC7669368.1"/>
    </source>
</evidence>
<gene>
    <name evidence="1" type="ORF">ACFQT0_19890</name>
</gene>
<reference evidence="2" key="1">
    <citation type="journal article" date="2019" name="Int. J. Syst. Evol. Microbiol.">
        <title>The Global Catalogue of Microorganisms (GCM) 10K type strain sequencing project: providing services to taxonomists for standard genome sequencing and annotation.</title>
        <authorList>
            <consortium name="The Broad Institute Genomics Platform"/>
            <consortium name="The Broad Institute Genome Sequencing Center for Infectious Disease"/>
            <person name="Wu L."/>
            <person name="Ma J."/>
        </authorList>
    </citation>
    <scope>NUCLEOTIDE SEQUENCE [LARGE SCALE GENOMIC DNA]</scope>
    <source>
        <strain evidence="2">JCM 19635</strain>
    </source>
</reference>
<evidence type="ECO:0008006" key="3">
    <source>
        <dbReference type="Google" id="ProtNLM"/>
    </source>
</evidence>
<protein>
    <recommendedName>
        <fullName evidence="3">TonB-dependent receptor</fullName>
    </recommendedName>
</protein>
<sequence length="64" mass="7522">MYKIGSRRNQDLTLSIYNAYNRRNAYFVFFEAVEDKATGRTVGFKAKQVSLFPVIPSLTYNFRF</sequence>
<comment type="caution">
    <text evidence="1">The sequence shown here is derived from an EMBL/GenBank/DDBJ whole genome shotgun (WGS) entry which is preliminary data.</text>
</comment>
<accession>A0ABW2U787</accession>
<dbReference type="EMBL" id="JBHTEK010000001">
    <property type="protein sequence ID" value="MFC7669368.1"/>
    <property type="molecule type" value="Genomic_DNA"/>
</dbReference>
<name>A0ABW2U787_9BACT</name>
<evidence type="ECO:0000313" key="2">
    <source>
        <dbReference type="Proteomes" id="UP001596513"/>
    </source>
</evidence>
<dbReference type="RefSeq" id="WP_380204875.1">
    <property type="nucleotide sequence ID" value="NZ_JBHTEK010000001.1"/>
</dbReference>
<keyword evidence="2" id="KW-1185">Reference proteome</keyword>
<proteinExistence type="predicted"/>
<organism evidence="1 2">
    <name type="scientific">Hymenobacter humi</name>
    <dbReference type="NCBI Taxonomy" id="1411620"/>
    <lineage>
        <taxon>Bacteria</taxon>
        <taxon>Pseudomonadati</taxon>
        <taxon>Bacteroidota</taxon>
        <taxon>Cytophagia</taxon>
        <taxon>Cytophagales</taxon>
        <taxon>Hymenobacteraceae</taxon>
        <taxon>Hymenobacter</taxon>
    </lineage>
</organism>